<dbReference type="EMBL" id="RBPX01000040">
    <property type="protein sequence ID" value="RMO71824.1"/>
    <property type="molecule type" value="Genomic_DNA"/>
</dbReference>
<organism evidence="1 2">
    <name type="scientific">Pseudomonas syringae pv. aptata</name>
    <dbReference type="NCBI Taxonomy" id="83167"/>
    <lineage>
        <taxon>Bacteria</taxon>
        <taxon>Pseudomonadati</taxon>
        <taxon>Pseudomonadota</taxon>
        <taxon>Gammaproteobacteria</taxon>
        <taxon>Pseudomonadales</taxon>
        <taxon>Pseudomonadaceae</taxon>
        <taxon>Pseudomonas</taxon>
        <taxon>Pseudomonas syringae</taxon>
    </lineage>
</organism>
<proteinExistence type="predicted"/>
<gene>
    <name evidence="1" type="ORF">ALQ37_05304</name>
</gene>
<protein>
    <submittedName>
        <fullName evidence="1">ATP phosphoribosyltransferase regulatory subunit</fullName>
    </submittedName>
</protein>
<name>A0A3M3XQH1_PSEAP</name>
<dbReference type="AlphaFoldDB" id="A0A3M3XQH1"/>
<accession>A0A3M3XQH1</accession>
<evidence type="ECO:0000313" key="1">
    <source>
        <dbReference type="EMBL" id="RMO71824.1"/>
    </source>
</evidence>
<evidence type="ECO:0000313" key="2">
    <source>
        <dbReference type="Proteomes" id="UP000274541"/>
    </source>
</evidence>
<dbReference type="GO" id="GO:0016757">
    <property type="term" value="F:glycosyltransferase activity"/>
    <property type="evidence" value="ECO:0007669"/>
    <property type="project" value="UniProtKB-KW"/>
</dbReference>
<reference evidence="1 2" key="1">
    <citation type="submission" date="2018-08" db="EMBL/GenBank/DDBJ databases">
        <title>Recombination of ecologically and evolutionarily significant loci maintains genetic cohesion in the Pseudomonas syringae species complex.</title>
        <authorList>
            <person name="Dillon M."/>
            <person name="Thakur S."/>
            <person name="Almeida R.N.D."/>
            <person name="Weir B.S."/>
            <person name="Guttman D.S."/>
        </authorList>
    </citation>
    <scope>NUCLEOTIDE SEQUENCE [LARGE SCALE GENOMIC DNA]</scope>
    <source>
        <strain evidence="1 2">ICMP 4388</strain>
    </source>
</reference>
<comment type="caution">
    <text evidence="1">The sequence shown here is derived from an EMBL/GenBank/DDBJ whole genome shotgun (WGS) entry which is preliminary data.</text>
</comment>
<dbReference type="Proteomes" id="UP000274541">
    <property type="component" value="Unassembled WGS sequence"/>
</dbReference>
<keyword evidence="1" id="KW-0808">Transferase</keyword>
<sequence>MVQALPGQQASAAREADCDRQLIQHGEHWQVMPLAS</sequence>
<keyword evidence="1" id="KW-0328">Glycosyltransferase</keyword>